<evidence type="ECO:0000313" key="2">
    <source>
        <dbReference type="Proteomes" id="UP000281553"/>
    </source>
</evidence>
<sequence>MGDNNLIIPLLAYPAIENLQIPKNIHLPPTEVGQTDRLLEQSPDFSVSSLDLEVLAGEVSLAEAERTRALRAGTMRAMKEYQRRRAKQLTLKEIPAVEPHGVLSITLIPAFPPEEHLFIRRVVMG</sequence>
<evidence type="ECO:0000313" key="1">
    <source>
        <dbReference type="EMBL" id="VDN08902.1"/>
    </source>
</evidence>
<dbReference type="AlphaFoldDB" id="A0A3P7NKP3"/>
<accession>A0A3P7NKP3</accession>
<keyword evidence="2" id="KW-1185">Reference proteome</keyword>
<reference evidence="1 2" key="1">
    <citation type="submission" date="2018-11" db="EMBL/GenBank/DDBJ databases">
        <authorList>
            <consortium name="Pathogen Informatics"/>
        </authorList>
    </citation>
    <scope>NUCLEOTIDE SEQUENCE [LARGE SCALE GENOMIC DNA]</scope>
</reference>
<protein>
    <submittedName>
        <fullName evidence="1">Uncharacterized protein</fullName>
    </submittedName>
</protein>
<gene>
    <name evidence="1" type="ORF">DILT_LOCUS4733</name>
</gene>
<dbReference type="OrthoDB" id="5538672at2759"/>
<dbReference type="Proteomes" id="UP000281553">
    <property type="component" value="Unassembled WGS sequence"/>
</dbReference>
<organism evidence="1 2">
    <name type="scientific">Dibothriocephalus latus</name>
    <name type="common">Fish tapeworm</name>
    <name type="synonym">Diphyllobothrium latum</name>
    <dbReference type="NCBI Taxonomy" id="60516"/>
    <lineage>
        <taxon>Eukaryota</taxon>
        <taxon>Metazoa</taxon>
        <taxon>Spiralia</taxon>
        <taxon>Lophotrochozoa</taxon>
        <taxon>Platyhelminthes</taxon>
        <taxon>Cestoda</taxon>
        <taxon>Eucestoda</taxon>
        <taxon>Diphyllobothriidea</taxon>
        <taxon>Diphyllobothriidae</taxon>
        <taxon>Dibothriocephalus</taxon>
    </lineage>
</organism>
<name>A0A3P7NKP3_DIBLA</name>
<proteinExistence type="predicted"/>
<dbReference type="EMBL" id="UYRU01046011">
    <property type="protein sequence ID" value="VDN08902.1"/>
    <property type="molecule type" value="Genomic_DNA"/>
</dbReference>